<sequence>MTAEAEAEAVVTRDEPFFQHGPEPGLSAQPLQNDTRYLSAAVYLDRTLADRVIAEYVDDEHRAIVPSFGFDLGPVVLHALRARRLRLLRDLVLGLLWPVCMVLLPFTTFTYGLLLVVPAILLVVPWRRLSWPWRIAVFWVVTGPVLLYPALMLFLLLSSDGSPSTGLGTYDEETGTSGIGGPLERLFPGPVLLLILLAVATVFAAVFIGHIALVYRILARELRPGTVGAGPPSHSERVGRLLKRIVSAQRGNVTLYSGENPFLGAGDVLAPWSRSWSVVLELDRAATGPLGGEGKTAPVDPAVMHDRIRAALHGMRDQWPPPTPGGPAPDEVRPLPPNERIAGLVTGPHIVASGLCAQLPRAFDPAGGGTFHGHPLIDGRFGVPYAVATPAGIDALVRHSQSGIRCYQRVTVGAWGQAVTGRDGRPVAPAEDQAIAVSCFVHLAVEGRMLYGQFVATALPPIRRQFRVVDALPDWSTPELLLRSLLAGWRRIPAGALLAWPRVVKTCWQILRGTIAAGSGGDPAKRMVHDYGARISVRELAAEPGFTTFLQTLDTDKYIRLIERRVNEALLDHLSGECGIDVSAYRAQAATVLNEGVIMTGGTVNGQVAAGHHVRQSQHGVNP</sequence>
<keyword evidence="1" id="KW-1133">Transmembrane helix</keyword>
<dbReference type="RefSeq" id="WP_194293286.1">
    <property type="nucleotide sequence ID" value="NZ_WEGH01000002.1"/>
</dbReference>
<organism evidence="2 3">
    <name type="scientific">Actinomadura macrotermitis</name>
    <dbReference type="NCBI Taxonomy" id="2585200"/>
    <lineage>
        <taxon>Bacteria</taxon>
        <taxon>Bacillati</taxon>
        <taxon>Actinomycetota</taxon>
        <taxon>Actinomycetes</taxon>
        <taxon>Streptosporangiales</taxon>
        <taxon>Thermomonosporaceae</taxon>
        <taxon>Actinomadura</taxon>
    </lineage>
</organism>
<comment type="caution">
    <text evidence="2">The sequence shown here is derived from an EMBL/GenBank/DDBJ whole genome shotgun (WGS) entry which is preliminary data.</text>
</comment>
<feature type="transmembrane region" description="Helical" evidence="1">
    <location>
        <begin position="95"/>
        <end position="124"/>
    </location>
</feature>
<dbReference type="EMBL" id="WEGH01000002">
    <property type="protein sequence ID" value="MQY04432.1"/>
    <property type="molecule type" value="Genomic_DNA"/>
</dbReference>
<keyword evidence="1" id="KW-0472">Membrane</keyword>
<keyword evidence="3" id="KW-1185">Reference proteome</keyword>
<feature type="transmembrane region" description="Helical" evidence="1">
    <location>
        <begin position="136"/>
        <end position="157"/>
    </location>
</feature>
<dbReference type="Proteomes" id="UP000487268">
    <property type="component" value="Unassembled WGS sequence"/>
</dbReference>
<reference evidence="2 3" key="1">
    <citation type="submission" date="2019-10" db="EMBL/GenBank/DDBJ databases">
        <title>Actinomadura rubteroloni sp. nov. and Actinomadura macrotermitis sp. nov., isolated from the gut of fungus growing-termite Macrotermes natalensis.</title>
        <authorList>
            <person name="Benndorf R."/>
            <person name="Martin K."/>
            <person name="Kuefner M."/>
            <person name="De Beer W."/>
            <person name="Kaster A.-K."/>
            <person name="Vollmers J."/>
            <person name="Poulsen M."/>
            <person name="Beemelmanns C."/>
        </authorList>
    </citation>
    <scope>NUCLEOTIDE SEQUENCE [LARGE SCALE GENOMIC DNA]</scope>
    <source>
        <strain evidence="2 3">RB68</strain>
    </source>
</reference>
<proteinExistence type="predicted"/>
<dbReference type="AlphaFoldDB" id="A0A7K0BU61"/>
<protein>
    <submittedName>
        <fullName evidence="2">Uncharacterized protein</fullName>
    </submittedName>
</protein>
<keyword evidence="1" id="KW-0812">Transmembrane</keyword>
<accession>A0A7K0BU61</accession>
<feature type="transmembrane region" description="Helical" evidence="1">
    <location>
        <begin position="191"/>
        <end position="215"/>
    </location>
</feature>
<evidence type="ECO:0000313" key="2">
    <source>
        <dbReference type="EMBL" id="MQY04432.1"/>
    </source>
</evidence>
<evidence type="ECO:0000256" key="1">
    <source>
        <dbReference type="SAM" id="Phobius"/>
    </source>
</evidence>
<name>A0A7K0BU61_9ACTN</name>
<gene>
    <name evidence="2" type="ORF">ACRB68_24860</name>
</gene>
<evidence type="ECO:0000313" key="3">
    <source>
        <dbReference type="Proteomes" id="UP000487268"/>
    </source>
</evidence>